<feature type="transmembrane region" description="Helical" evidence="2">
    <location>
        <begin position="443"/>
        <end position="462"/>
    </location>
</feature>
<feature type="transmembrane region" description="Helical" evidence="2">
    <location>
        <begin position="125"/>
        <end position="149"/>
    </location>
</feature>
<dbReference type="OrthoDB" id="6509908at2759"/>
<feature type="transmembrane region" description="Helical" evidence="2">
    <location>
        <begin position="474"/>
        <end position="493"/>
    </location>
</feature>
<dbReference type="CDD" id="cd17352">
    <property type="entry name" value="MFS_MCT_SLC16"/>
    <property type="match status" value="1"/>
</dbReference>
<feature type="transmembrane region" description="Helical" evidence="2">
    <location>
        <begin position="353"/>
        <end position="371"/>
    </location>
</feature>
<feature type="transmembrane region" description="Helical" evidence="2">
    <location>
        <begin position="383"/>
        <end position="400"/>
    </location>
</feature>
<reference evidence="4" key="1">
    <citation type="journal article" date="2013" name="Nature">
        <title>Insights into bilaterian evolution from three spiralian genomes.</title>
        <authorList>
            <person name="Simakov O."/>
            <person name="Marletaz F."/>
            <person name="Cho S.J."/>
            <person name="Edsinger-Gonzales E."/>
            <person name="Havlak P."/>
            <person name="Hellsten U."/>
            <person name="Kuo D.H."/>
            <person name="Larsson T."/>
            <person name="Lv J."/>
            <person name="Arendt D."/>
            <person name="Savage R."/>
            <person name="Osoegawa K."/>
            <person name="de Jong P."/>
            <person name="Grimwood J."/>
            <person name="Chapman J.A."/>
            <person name="Shapiro H."/>
            <person name="Aerts A."/>
            <person name="Otillar R.P."/>
            <person name="Terry A.Y."/>
            <person name="Boore J.L."/>
            <person name="Grigoriev I.V."/>
            <person name="Lindberg D.R."/>
            <person name="Seaver E.C."/>
            <person name="Weisblat D.A."/>
            <person name="Putnam N.H."/>
            <person name="Rokhsar D.S."/>
        </authorList>
    </citation>
    <scope>NUCLEOTIDE SEQUENCE</scope>
    <source>
        <strain evidence="4">I ESC-2004</strain>
    </source>
</reference>
<proteinExistence type="predicted"/>
<dbReference type="PANTHER" id="PTHR11360:SF260">
    <property type="entry name" value="MFS DOMAIN-CONTAINING PROTEIN"/>
    <property type="match status" value="1"/>
</dbReference>
<dbReference type="GO" id="GO:0016020">
    <property type="term" value="C:membrane"/>
    <property type="evidence" value="ECO:0007669"/>
    <property type="project" value="UniProtKB-SubCell"/>
</dbReference>
<sequence length="511" mass="55323">MSKLADKELQDELEDEEGEMSEAPDGAWGWVVLVGAFVAYFIADGWSYSFGVFFPVFLRHFQESRGYTAIIGAMTHGVPRLVSPFVCAIINAVGCRTVTICGGLITALAFVLSAFATSIDYLCFTIGFLASIGFATIYIASLVIVTFYFTKRRGFATGLATTGSGLGAFIFPPIMELCLHTFSWRGTLLLVGGVCLHIVAAGALFRPPKAHKANSRKVRKEEITLDHDPLLSASDYFQLKLPVDSQTEVPVESSLKKHKQWNNIVSISSWSLKAQSNTSKADPARNGPEEDDREEYTAIMARSITEALDCTLCTNRQYLVFLASSFVFYLFVVVPYVYLVDMVSLLGYADSEAAILLSVIGIGRTIGQLVLGCLGDIPKVNSMLVYSVAISASGVATLLIPVSSNYLVLCFACAMFGFAVSCTYVLQMICVVQMVGLKRATNAFGVFQLIPGVATLIGTPLTGLMYEAQGDYEVSFYLAGSLIFVSGCVLLLTPCLKSETDENGSDIQITV</sequence>
<evidence type="ECO:0000313" key="4">
    <source>
        <dbReference type="EMBL" id="ELU07356.1"/>
    </source>
</evidence>
<gene>
    <name evidence="4" type="ORF">CAPTEDRAFT_183117</name>
</gene>
<feature type="transmembrane region" description="Helical" evidence="2">
    <location>
        <begin position="406"/>
        <end position="431"/>
    </location>
</feature>
<dbReference type="AlphaFoldDB" id="R7UVC7"/>
<name>R7UVC7_CAPTE</name>
<dbReference type="InterPro" id="IPR011701">
    <property type="entry name" value="MFS"/>
</dbReference>
<dbReference type="PANTHER" id="PTHR11360">
    <property type="entry name" value="MONOCARBOXYLATE TRANSPORTER"/>
    <property type="match status" value="1"/>
</dbReference>
<keyword evidence="2" id="KW-0472">Membrane</keyword>
<feature type="transmembrane region" description="Helical" evidence="2">
    <location>
        <begin position="27"/>
        <end position="58"/>
    </location>
</feature>
<feature type="transmembrane region" description="Helical" evidence="2">
    <location>
        <begin position="156"/>
        <end position="175"/>
    </location>
</feature>
<feature type="transmembrane region" description="Helical" evidence="2">
    <location>
        <begin position="187"/>
        <end position="205"/>
    </location>
</feature>
<keyword evidence="2" id="KW-0812">Transmembrane</keyword>
<feature type="domain" description="Major facilitator superfamily (MFS) profile" evidence="3">
    <location>
        <begin position="32"/>
        <end position="498"/>
    </location>
</feature>
<dbReference type="GO" id="GO:0008028">
    <property type="term" value="F:monocarboxylic acid transmembrane transporter activity"/>
    <property type="evidence" value="ECO:0007669"/>
    <property type="project" value="TreeGrafter"/>
</dbReference>
<feature type="transmembrane region" description="Helical" evidence="2">
    <location>
        <begin position="98"/>
        <end position="119"/>
    </location>
</feature>
<accession>R7UVC7</accession>
<organism evidence="4">
    <name type="scientific">Capitella teleta</name>
    <name type="common">Polychaete worm</name>
    <dbReference type="NCBI Taxonomy" id="283909"/>
    <lineage>
        <taxon>Eukaryota</taxon>
        <taxon>Metazoa</taxon>
        <taxon>Spiralia</taxon>
        <taxon>Lophotrochozoa</taxon>
        <taxon>Annelida</taxon>
        <taxon>Polychaeta</taxon>
        <taxon>Sedentaria</taxon>
        <taxon>Scolecida</taxon>
        <taxon>Capitellidae</taxon>
        <taxon>Capitella</taxon>
    </lineage>
</organism>
<dbReference type="Pfam" id="PF07690">
    <property type="entry name" value="MFS_1"/>
    <property type="match status" value="2"/>
</dbReference>
<evidence type="ECO:0000256" key="2">
    <source>
        <dbReference type="SAM" id="Phobius"/>
    </source>
</evidence>
<feature type="transmembrane region" description="Helical" evidence="2">
    <location>
        <begin position="318"/>
        <end position="338"/>
    </location>
</feature>
<dbReference type="InterPro" id="IPR036259">
    <property type="entry name" value="MFS_trans_sf"/>
</dbReference>
<keyword evidence="2" id="KW-1133">Transmembrane helix</keyword>
<dbReference type="SUPFAM" id="SSF103473">
    <property type="entry name" value="MFS general substrate transporter"/>
    <property type="match status" value="1"/>
</dbReference>
<evidence type="ECO:0000256" key="1">
    <source>
        <dbReference type="ARBA" id="ARBA00004141"/>
    </source>
</evidence>
<evidence type="ECO:0000259" key="3">
    <source>
        <dbReference type="PROSITE" id="PS50850"/>
    </source>
</evidence>
<dbReference type="Gene3D" id="1.20.1250.20">
    <property type="entry name" value="MFS general substrate transporter like domains"/>
    <property type="match status" value="2"/>
</dbReference>
<dbReference type="InterPro" id="IPR020846">
    <property type="entry name" value="MFS_dom"/>
</dbReference>
<comment type="subcellular location">
    <subcellularLocation>
        <location evidence="1">Membrane</location>
        <topology evidence="1">Multi-pass membrane protein</topology>
    </subcellularLocation>
</comment>
<dbReference type="EMBL" id="KB299994">
    <property type="protein sequence ID" value="ELU07356.1"/>
    <property type="molecule type" value="Genomic_DNA"/>
</dbReference>
<protein>
    <recommendedName>
        <fullName evidence="3">Major facilitator superfamily (MFS) profile domain-containing protein</fullName>
    </recommendedName>
</protein>
<dbReference type="InterPro" id="IPR050327">
    <property type="entry name" value="Proton-linked_MCT"/>
</dbReference>
<dbReference type="InParanoid" id="R7UVC7"/>
<dbReference type="PROSITE" id="PS50850">
    <property type="entry name" value="MFS"/>
    <property type="match status" value="1"/>
</dbReference>